<evidence type="ECO:0000313" key="1">
    <source>
        <dbReference type="EMBL" id="TDP73002.1"/>
    </source>
</evidence>
<dbReference type="Proteomes" id="UP000295361">
    <property type="component" value="Unassembled WGS sequence"/>
</dbReference>
<dbReference type="AlphaFoldDB" id="A0A4R6QR15"/>
<name>A0A4R6QR15_9BURK</name>
<comment type="caution">
    <text evidence="1">The sequence shown here is derived from an EMBL/GenBank/DDBJ whole genome shotgun (WGS) entry which is preliminary data.</text>
</comment>
<dbReference type="RefSeq" id="WP_279537327.1">
    <property type="nucleotide sequence ID" value="NZ_SNXS01000002.1"/>
</dbReference>
<accession>A0A4R6QR15</accession>
<keyword evidence="2" id="KW-1185">Reference proteome</keyword>
<gene>
    <name evidence="1" type="ORF">DES47_102748</name>
</gene>
<reference evidence="1 2" key="1">
    <citation type="submission" date="2019-03" db="EMBL/GenBank/DDBJ databases">
        <title>Genomic Encyclopedia of Type Strains, Phase IV (KMG-IV): sequencing the most valuable type-strain genomes for metagenomic binning, comparative biology and taxonomic classification.</title>
        <authorList>
            <person name="Goeker M."/>
        </authorList>
    </citation>
    <scope>NUCLEOTIDE SEQUENCE [LARGE SCALE GENOMIC DNA]</scope>
    <source>
        <strain evidence="1 2">DSM 16998</strain>
    </source>
</reference>
<sequence>MKLPPVPTPIWLGPLLDRWFSAWIARSEARWRTVELRQRYY</sequence>
<organism evidence="1 2">
    <name type="scientific">Roseateles toxinivorans</name>
    <dbReference type="NCBI Taxonomy" id="270368"/>
    <lineage>
        <taxon>Bacteria</taxon>
        <taxon>Pseudomonadati</taxon>
        <taxon>Pseudomonadota</taxon>
        <taxon>Betaproteobacteria</taxon>
        <taxon>Burkholderiales</taxon>
        <taxon>Sphaerotilaceae</taxon>
        <taxon>Roseateles</taxon>
    </lineage>
</organism>
<dbReference type="InParanoid" id="A0A4R6QR15"/>
<proteinExistence type="predicted"/>
<dbReference type="EMBL" id="SNXS01000002">
    <property type="protein sequence ID" value="TDP73002.1"/>
    <property type="molecule type" value="Genomic_DNA"/>
</dbReference>
<evidence type="ECO:0000313" key="2">
    <source>
        <dbReference type="Proteomes" id="UP000295361"/>
    </source>
</evidence>
<protein>
    <submittedName>
        <fullName evidence="1">Uncharacterized protein</fullName>
    </submittedName>
</protein>